<dbReference type="NCBIfam" id="TIGR02454">
    <property type="entry name" value="ECF_T_CbiQ"/>
    <property type="match status" value="1"/>
</dbReference>
<keyword evidence="2" id="KW-1003">Cell membrane</keyword>
<evidence type="ECO:0000256" key="4">
    <source>
        <dbReference type="ARBA" id="ARBA00022989"/>
    </source>
</evidence>
<evidence type="ECO:0000313" key="7">
    <source>
        <dbReference type="EMBL" id="MBC2397773.1"/>
    </source>
</evidence>
<accession>A0A923ECB6</accession>
<protein>
    <submittedName>
        <fullName evidence="7">Cobalt ECF transporter T component CbiQ</fullName>
    </submittedName>
</protein>
<evidence type="ECO:0000256" key="6">
    <source>
        <dbReference type="SAM" id="Phobius"/>
    </source>
</evidence>
<feature type="transmembrane region" description="Helical" evidence="6">
    <location>
        <begin position="57"/>
        <end position="78"/>
    </location>
</feature>
<dbReference type="InterPro" id="IPR003339">
    <property type="entry name" value="ABC/ECF_trnsptr_transmembrane"/>
</dbReference>
<name>A0A923ECB6_CLOTT</name>
<evidence type="ECO:0000256" key="2">
    <source>
        <dbReference type="ARBA" id="ARBA00022475"/>
    </source>
</evidence>
<dbReference type="EMBL" id="JAAZWO010000007">
    <property type="protein sequence ID" value="MBC2397773.1"/>
    <property type="molecule type" value="Genomic_DNA"/>
</dbReference>
<dbReference type="GO" id="GO:0006824">
    <property type="term" value="P:cobalt ion transport"/>
    <property type="evidence" value="ECO:0007669"/>
    <property type="project" value="InterPro"/>
</dbReference>
<keyword evidence="4 6" id="KW-1133">Transmembrane helix</keyword>
<comment type="subcellular location">
    <subcellularLocation>
        <location evidence="1">Cell membrane</location>
        <topology evidence="1">Multi-pass membrane protein</topology>
    </subcellularLocation>
</comment>
<dbReference type="CDD" id="cd16914">
    <property type="entry name" value="EcfT"/>
    <property type="match status" value="1"/>
</dbReference>
<evidence type="ECO:0000256" key="5">
    <source>
        <dbReference type="ARBA" id="ARBA00023136"/>
    </source>
</evidence>
<feature type="transmembrane region" description="Helical" evidence="6">
    <location>
        <begin position="84"/>
        <end position="104"/>
    </location>
</feature>
<sequence length="233" mass="26695">MALSRRNKLTNVHPIEKILLAVMPIIVMGFVKNPIIIIGNILFFVLLHIKIRNNMKIVVKFALEIAGFAAFSSITFVFDYGWKYAGIIVLKSLSAGLCLSFFSLTTPIDQVLYLLSKNKWLKDICDIAKSMERFLVIINEEYNIMYSAMKSRGGFDNFSLKIKSTGKMAALLFVNTMTRWESIKEGINSRCYRGYMPYLDTTFDFSKGRFALIFFYDIILILCTVILNNKLIL</sequence>
<evidence type="ECO:0000256" key="1">
    <source>
        <dbReference type="ARBA" id="ARBA00004651"/>
    </source>
</evidence>
<feature type="transmembrane region" description="Helical" evidence="6">
    <location>
        <begin position="20"/>
        <end position="45"/>
    </location>
</feature>
<dbReference type="InterPro" id="IPR012809">
    <property type="entry name" value="ECF_CbiQ"/>
</dbReference>
<organism evidence="7 8">
    <name type="scientific">Clostridium tetanomorphum</name>
    <dbReference type="NCBI Taxonomy" id="1553"/>
    <lineage>
        <taxon>Bacteria</taxon>
        <taxon>Bacillati</taxon>
        <taxon>Bacillota</taxon>
        <taxon>Clostridia</taxon>
        <taxon>Eubacteriales</taxon>
        <taxon>Clostridiaceae</taxon>
        <taxon>Clostridium</taxon>
    </lineage>
</organism>
<evidence type="ECO:0000256" key="3">
    <source>
        <dbReference type="ARBA" id="ARBA00022692"/>
    </source>
</evidence>
<dbReference type="GO" id="GO:0043190">
    <property type="term" value="C:ATP-binding cassette (ABC) transporter complex"/>
    <property type="evidence" value="ECO:0007669"/>
    <property type="project" value="InterPro"/>
</dbReference>
<comment type="caution">
    <text evidence="7">The sequence shown here is derived from an EMBL/GenBank/DDBJ whole genome shotgun (WGS) entry which is preliminary data.</text>
</comment>
<keyword evidence="3 6" id="KW-0812">Transmembrane</keyword>
<dbReference type="Pfam" id="PF02361">
    <property type="entry name" value="CbiQ"/>
    <property type="match status" value="1"/>
</dbReference>
<evidence type="ECO:0000313" key="8">
    <source>
        <dbReference type="Proteomes" id="UP000563151"/>
    </source>
</evidence>
<gene>
    <name evidence="7" type="primary">cbiQ</name>
    <name evidence="7" type="ORF">HGG79_08295</name>
</gene>
<dbReference type="InterPro" id="IPR052770">
    <property type="entry name" value="Cobalt_transport_CbiQ"/>
</dbReference>
<keyword evidence="8" id="KW-1185">Reference proteome</keyword>
<dbReference type="Proteomes" id="UP000563151">
    <property type="component" value="Unassembled WGS sequence"/>
</dbReference>
<feature type="transmembrane region" description="Helical" evidence="6">
    <location>
        <begin position="210"/>
        <end position="227"/>
    </location>
</feature>
<reference evidence="7 8" key="1">
    <citation type="submission" date="2020-04" db="EMBL/GenBank/DDBJ databases">
        <title>Genomic insights into acetone-butanol-ethanol (ABE) fermentation by sequencing solventogenic clostridia strains.</title>
        <authorList>
            <person name="Brown S."/>
        </authorList>
    </citation>
    <scope>NUCLEOTIDE SEQUENCE [LARGE SCALE GENOMIC DNA]</scope>
    <source>
        <strain evidence="7 8">DJ011</strain>
    </source>
</reference>
<dbReference type="AlphaFoldDB" id="A0A923ECB6"/>
<dbReference type="PANTHER" id="PTHR43723">
    <property type="entry name" value="COBALT TRANSPORT PROTEIN CBIQ"/>
    <property type="match status" value="1"/>
</dbReference>
<dbReference type="PANTHER" id="PTHR43723:SF1">
    <property type="entry name" value="COBALT TRANSPORT PROTEIN CBIQ"/>
    <property type="match status" value="1"/>
</dbReference>
<keyword evidence="5 6" id="KW-0472">Membrane</keyword>
<proteinExistence type="predicted"/>